<comment type="caution">
    <text evidence="4">The sequence shown here is derived from an EMBL/GenBank/DDBJ whole genome shotgun (WGS) entry which is preliminary data.</text>
</comment>
<reference evidence="4 5" key="1">
    <citation type="journal article" date="2024" name="G3 (Bethesda)">
        <title>Genome assembly of Hibiscus sabdariffa L. provides insights into metabolisms of medicinal natural products.</title>
        <authorList>
            <person name="Kim T."/>
        </authorList>
    </citation>
    <scope>NUCLEOTIDE SEQUENCE [LARGE SCALE GENOMIC DNA]</scope>
    <source>
        <strain evidence="4">TK-2024</strain>
        <tissue evidence="4">Old leaves</tissue>
    </source>
</reference>
<evidence type="ECO:0000259" key="3">
    <source>
        <dbReference type="SMART" id="SM01135"/>
    </source>
</evidence>
<dbReference type="InterPro" id="IPR033471">
    <property type="entry name" value="DIRP"/>
</dbReference>
<organism evidence="4 5">
    <name type="scientific">Hibiscus sabdariffa</name>
    <name type="common">roselle</name>
    <dbReference type="NCBI Taxonomy" id="183260"/>
    <lineage>
        <taxon>Eukaryota</taxon>
        <taxon>Viridiplantae</taxon>
        <taxon>Streptophyta</taxon>
        <taxon>Embryophyta</taxon>
        <taxon>Tracheophyta</taxon>
        <taxon>Spermatophyta</taxon>
        <taxon>Magnoliopsida</taxon>
        <taxon>eudicotyledons</taxon>
        <taxon>Gunneridae</taxon>
        <taxon>Pentapetalae</taxon>
        <taxon>rosids</taxon>
        <taxon>malvids</taxon>
        <taxon>Malvales</taxon>
        <taxon>Malvaceae</taxon>
        <taxon>Malvoideae</taxon>
        <taxon>Hibiscus</taxon>
    </lineage>
</organism>
<evidence type="ECO:0000256" key="1">
    <source>
        <dbReference type="ARBA" id="ARBA00004123"/>
    </source>
</evidence>
<evidence type="ECO:0000313" key="5">
    <source>
        <dbReference type="Proteomes" id="UP001472677"/>
    </source>
</evidence>
<dbReference type="PANTHER" id="PTHR21689">
    <property type="entry name" value="LIN-9"/>
    <property type="match status" value="1"/>
</dbReference>
<proteinExistence type="predicted"/>
<comment type="subcellular location">
    <subcellularLocation>
        <location evidence="1">Nucleus</location>
    </subcellularLocation>
</comment>
<protein>
    <recommendedName>
        <fullName evidence="3">DIRP domain-containing protein</fullName>
    </recommendedName>
</protein>
<evidence type="ECO:0000256" key="2">
    <source>
        <dbReference type="ARBA" id="ARBA00023242"/>
    </source>
</evidence>
<evidence type="ECO:0000313" key="4">
    <source>
        <dbReference type="EMBL" id="KAK8552588.1"/>
    </source>
</evidence>
<dbReference type="SMART" id="SM01135">
    <property type="entry name" value="DIRP"/>
    <property type="match status" value="1"/>
</dbReference>
<dbReference type="Proteomes" id="UP001472677">
    <property type="component" value="Unassembled WGS sequence"/>
</dbReference>
<accession>A0ABR2E5V8</accession>
<keyword evidence="5" id="KW-1185">Reference proteome</keyword>
<sequence>MNNLSNDGGEACSGIEEGITDIVQGKVGMEISSGRKARRLSQKLGGGLLGFLLYIHIGETTLKGHCKKEAPHGFITNLITKLNAENPHLFRTMIIWMAFRLGGKEPVSGTNKRGTCPFVDMESAATGLGARNLSLELIEEDLTEEVNKSLTKGKCSAQSSVQSRQWKPFKENLSSCLSSDLARRLCSFEWFYSFVDYTWFAKMEFVEYLNHVRLGHIPRLTSVEWGVIVSLTDGLLQDIDCMPLNPLENFPGTLRRQNLAVDDFPVTPESQENGHSDFCGPRAHLRKSTKQAVSVTRQTKGKSFFMLII</sequence>
<dbReference type="PANTHER" id="PTHR21689:SF5">
    <property type="entry name" value="PROTEIN ALWAYS EARLY 1-RELATED"/>
    <property type="match status" value="1"/>
</dbReference>
<dbReference type="InterPro" id="IPR010561">
    <property type="entry name" value="LIN-9/ALY1"/>
</dbReference>
<name>A0ABR2E5V8_9ROSI</name>
<gene>
    <name evidence="4" type="ORF">V6N12_041173</name>
</gene>
<keyword evidence="2" id="KW-0539">Nucleus</keyword>
<feature type="domain" description="DIRP" evidence="3">
    <location>
        <begin position="191"/>
        <end position="256"/>
    </location>
</feature>
<dbReference type="EMBL" id="JBBPBM010000020">
    <property type="protein sequence ID" value="KAK8552588.1"/>
    <property type="molecule type" value="Genomic_DNA"/>
</dbReference>